<dbReference type="Pfam" id="PF03724">
    <property type="entry name" value="META"/>
    <property type="match status" value="1"/>
</dbReference>
<gene>
    <name evidence="7" type="ORF">AVDCRST_MAG74-2339</name>
</gene>
<evidence type="ECO:0000256" key="1">
    <source>
        <dbReference type="ARBA" id="ARBA00022475"/>
    </source>
</evidence>
<dbReference type="Gene3D" id="2.40.128.270">
    <property type="match status" value="1"/>
</dbReference>
<evidence type="ECO:0000256" key="2">
    <source>
        <dbReference type="ARBA" id="ARBA00022729"/>
    </source>
</evidence>
<keyword evidence="2" id="KW-0732">Signal</keyword>
<dbReference type="InterPro" id="IPR038670">
    <property type="entry name" value="HslJ-like_sf"/>
</dbReference>
<dbReference type="InterPro" id="IPR053147">
    <property type="entry name" value="Hsp_HslJ-like"/>
</dbReference>
<reference evidence="7" key="1">
    <citation type="submission" date="2020-02" db="EMBL/GenBank/DDBJ databases">
        <authorList>
            <person name="Meier V. D."/>
        </authorList>
    </citation>
    <scope>NUCLEOTIDE SEQUENCE</scope>
    <source>
        <strain evidence="7">AVDCRST_MAG74</strain>
    </source>
</reference>
<evidence type="ECO:0000259" key="6">
    <source>
        <dbReference type="Pfam" id="PF03724"/>
    </source>
</evidence>
<protein>
    <recommendedName>
        <fullName evidence="6">DUF306 domain-containing protein</fullName>
    </recommendedName>
</protein>
<evidence type="ECO:0000256" key="3">
    <source>
        <dbReference type="ARBA" id="ARBA00023136"/>
    </source>
</evidence>
<dbReference type="InterPro" id="IPR005184">
    <property type="entry name" value="DUF306_Meta_HslJ"/>
</dbReference>
<dbReference type="AlphaFoldDB" id="A0A6J4PBR8"/>
<dbReference type="Pfam" id="PF14041">
    <property type="entry name" value="Lipoprotein_21"/>
    <property type="match status" value="1"/>
</dbReference>
<organism evidence="7">
    <name type="scientific">uncultured Pyrinomonadaceae bacterium</name>
    <dbReference type="NCBI Taxonomy" id="2283094"/>
    <lineage>
        <taxon>Bacteria</taxon>
        <taxon>Pseudomonadati</taxon>
        <taxon>Acidobacteriota</taxon>
        <taxon>Blastocatellia</taxon>
        <taxon>Blastocatellales</taxon>
        <taxon>Pyrinomonadaceae</taxon>
        <taxon>environmental samples</taxon>
    </lineage>
</organism>
<dbReference type="PANTHER" id="PTHR35535:SF2">
    <property type="entry name" value="DUF306 DOMAIN-CONTAINING PROTEIN"/>
    <property type="match status" value="1"/>
</dbReference>
<sequence length="314" mass="34557">MKNKIINLFVAAFVIGFILSGSVFAQSDWLDMSPLPNWNARSRAISQTKKISADELKRCPVTIRQPSLPQDFLLTKMNWTLVGAAQVHGKTTIIGTAGAFDGMCRPLEFEMRVFVGNRVAGTLSPGPTNARTDGSLVSVKMTSERSLTAEYLRYRASDPLCCPYKTEAVTFVIKPEAGANFLLVPESKMQSGLVENQADGAQLKNTVWRWESLDNVQGKVAVDKPENYQLEFMPDGKVNVRADCNRGRGTYKSEAGGLAFSGIFLTKIGCSPGLLDNRFLQGLERARTYRIEGNSLLIEGAGGIMKFFKVVRQN</sequence>
<proteinExistence type="predicted"/>
<keyword evidence="1" id="KW-1003">Cell membrane</keyword>
<name>A0A6J4PBR8_9BACT</name>
<dbReference type="InterPro" id="IPR025971">
    <property type="entry name" value="LppP/LprE"/>
</dbReference>
<dbReference type="PANTHER" id="PTHR35535">
    <property type="entry name" value="HEAT SHOCK PROTEIN HSLJ"/>
    <property type="match status" value="1"/>
</dbReference>
<evidence type="ECO:0000256" key="5">
    <source>
        <dbReference type="ARBA" id="ARBA00023288"/>
    </source>
</evidence>
<evidence type="ECO:0000256" key="4">
    <source>
        <dbReference type="ARBA" id="ARBA00023139"/>
    </source>
</evidence>
<accession>A0A6J4PBR8</accession>
<keyword evidence="5" id="KW-0449">Lipoprotein</keyword>
<evidence type="ECO:0000313" key="7">
    <source>
        <dbReference type="EMBL" id="CAA9411948.1"/>
    </source>
</evidence>
<keyword evidence="4" id="KW-0564">Palmitate</keyword>
<feature type="domain" description="DUF306" evidence="6">
    <location>
        <begin position="201"/>
        <end position="306"/>
    </location>
</feature>
<keyword evidence="3" id="KW-0472">Membrane</keyword>
<dbReference type="EMBL" id="CADCUR010000218">
    <property type="protein sequence ID" value="CAA9411948.1"/>
    <property type="molecule type" value="Genomic_DNA"/>
</dbReference>